<feature type="compositionally biased region" description="Basic and acidic residues" evidence="1">
    <location>
        <begin position="31"/>
        <end position="49"/>
    </location>
</feature>
<feature type="region of interest" description="Disordered" evidence="1">
    <location>
        <begin position="31"/>
        <end position="64"/>
    </location>
</feature>
<dbReference type="RefSeq" id="WP_351974738.1">
    <property type="nucleotide sequence ID" value="NZ_JBEPBX010000002.1"/>
</dbReference>
<evidence type="ECO:0000313" key="3">
    <source>
        <dbReference type="Proteomes" id="UP001445472"/>
    </source>
</evidence>
<keyword evidence="3" id="KW-1185">Reference proteome</keyword>
<accession>A0ABV1UPT1</accession>
<evidence type="ECO:0000256" key="1">
    <source>
        <dbReference type="SAM" id="MobiDB-lite"/>
    </source>
</evidence>
<reference evidence="2 3" key="1">
    <citation type="submission" date="2024-06" db="EMBL/GenBank/DDBJ databases">
        <title>The Natural Products Discovery Center: Release of the First 8490 Sequenced Strains for Exploring Actinobacteria Biosynthetic Diversity.</title>
        <authorList>
            <person name="Kalkreuter E."/>
            <person name="Kautsar S.A."/>
            <person name="Yang D."/>
            <person name="Bader C.D."/>
            <person name="Teijaro C.N."/>
            <person name="Fluegel L."/>
            <person name="Davis C.M."/>
            <person name="Simpson J.R."/>
            <person name="Lauterbach L."/>
            <person name="Steele A.D."/>
            <person name="Gui C."/>
            <person name="Meng S."/>
            <person name="Li G."/>
            <person name="Viehrig K."/>
            <person name="Ye F."/>
            <person name="Su P."/>
            <person name="Kiefer A.F."/>
            <person name="Nichols A."/>
            <person name="Cepeda A.J."/>
            <person name="Yan W."/>
            <person name="Fan B."/>
            <person name="Jiang Y."/>
            <person name="Adhikari A."/>
            <person name="Zheng C.-J."/>
            <person name="Schuster L."/>
            <person name="Cowan T.M."/>
            <person name="Smanski M.J."/>
            <person name="Chevrette M.G."/>
            <person name="De Carvalho L.P.S."/>
            <person name="Shen B."/>
        </authorList>
    </citation>
    <scope>NUCLEOTIDE SEQUENCE [LARGE SCALE GENOMIC DNA]</scope>
    <source>
        <strain evidence="2 3">NPDC000837</strain>
    </source>
</reference>
<protein>
    <submittedName>
        <fullName evidence="2">Uncharacterized protein</fullName>
    </submittedName>
</protein>
<name>A0ABV1UPT1_9ACTN</name>
<sequence length="64" mass="7734">MTGKQRRWSPILDIEPRVRIPSPCWVRHSEPDRYDRCTESPGHKTEHYDWSTGARWPNTENERQ</sequence>
<dbReference type="EMBL" id="JBEPBX010000002">
    <property type="protein sequence ID" value="MER6612262.1"/>
    <property type="molecule type" value="Genomic_DNA"/>
</dbReference>
<dbReference type="Proteomes" id="UP001445472">
    <property type="component" value="Unassembled WGS sequence"/>
</dbReference>
<comment type="caution">
    <text evidence="2">The sequence shown here is derived from an EMBL/GenBank/DDBJ whole genome shotgun (WGS) entry which is preliminary data.</text>
</comment>
<gene>
    <name evidence="2" type="ORF">ABT276_02435</name>
</gene>
<evidence type="ECO:0000313" key="2">
    <source>
        <dbReference type="EMBL" id="MER6612262.1"/>
    </source>
</evidence>
<organism evidence="2 3">
    <name type="scientific">Streptomyces xantholiticus</name>
    <dbReference type="NCBI Taxonomy" id="68285"/>
    <lineage>
        <taxon>Bacteria</taxon>
        <taxon>Bacillati</taxon>
        <taxon>Actinomycetota</taxon>
        <taxon>Actinomycetes</taxon>
        <taxon>Kitasatosporales</taxon>
        <taxon>Streptomycetaceae</taxon>
        <taxon>Streptomyces</taxon>
    </lineage>
</organism>
<proteinExistence type="predicted"/>